<keyword evidence="10" id="KW-0472">Membrane</keyword>
<dbReference type="InterPro" id="IPR036097">
    <property type="entry name" value="HisK_dim/P_sf"/>
</dbReference>
<evidence type="ECO:0000256" key="4">
    <source>
        <dbReference type="ARBA" id="ARBA00022679"/>
    </source>
</evidence>
<evidence type="ECO:0000256" key="2">
    <source>
        <dbReference type="ARBA" id="ARBA00012438"/>
    </source>
</evidence>
<dbReference type="AlphaFoldDB" id="W8X5J2"/>
<dbReference type="STRING" id="1437824.BN940_16161"/>
<evidence type="ECO:0000256" key="7">
    <source>
        <dbReference type="ARBA" id="ARBA00022840"/>
    </source>
</evidence>
<feature type="transmembrane region" description="Helical" evidence="10">
    <location>
        <begin position="57"/>
        <end position="77"/>
    </location>
</feature>
<keyword evidence="10" id="KW-0812">Transmembrane</keyword>
<evidence type="ECO:0000256" key="5">
    <source>
        <dbReference type="ARBA" id="ARBA00022741"/>
    </source>
</evidence>
<keyword evidence="6" id="KW-0418">Kinase</keyword>
<dbReference type="Gene3D" id="3.30.450.20">
    <property type="entry name" value="PAS domain"/>
    <property type="match status" value="1"/>
</dbReference>
<sequence length="710" mass="78265">MPARRGRRAASATLGFRFVPAASRAAGRARIGPPGHPRRSSRMNARPTRLSFTRRGVLLWLVPMLFVLLILASLLWLPGRARQMEADERQEQLIADTLWLEQTIRFQLGRNEDNLRLMANEIAAGGLPDERLRARMDFLGRSHPELMRIARLDADGRIEVASDGGRGAGALLPPPSPSGLERARGTRTPQYGQPAPPPGLERPVLMDYYVPLFQGDRYLGSLVATYSVAGILEQMVPWWFAQDNEILLIDRHENVLGLRAAGGPGRGVYTHSRDLHLPYADITLRTNSVKSAPHLLPNLLVGSVIALSLGLIWSLAALWRDINRRMAAEDALRAQAAFRAAMEDSLVTGLRARDLEGRMTYVNPAFCRMVGMPAEELVGRMPPMPYWAPEVMNEYEHRLAERKAGVGNSQGFETIFQRSDGERIPVLVYESPLLDESGRQTGWMGSILDISDRRRFEELNRRQQEKLQASARLATMGEIASTLAHELNQPLAAISSYTTGALNLLESHARLAGLEEVGPIRTALEKAHAQIQRAGHIIRSVHTFVKRREPKREPVDLAALIADVIQLAELQARQHFVAIQTEIEPGLPQVLADPAMLEQVLLNLTRNAIEAMRDVEPARRLLRIGAGVDPQARGSVAVSVADRGHGIAPEVGERLFSPFFSTKADGMGMGLKICRTTIEFHGGTLAYRDNPGGGTVFHFSLPVRDAGGAA</sequence>
<dbReference type="InterPro" id="IPR001610">
    <property type="entry name" value="PAC"/>
</dbReference>
<dbReference type="SUPFAM" id="SSF55785">
    <property type="entry name" value="PYP-like sensor domain (PAS domain)"/>
    <property type="match status" value="1"/>
</dbReference>
<evidence type="ECO:0000313" key="14">
    <source>
        <dbReference type="EMBL" id="CDM25672.1"/>
    </source>
</evidence>
<feature type="domain" description="PAC" evidence="13">
    <location>
        <begin position="410"/>
        <end position="462"/>
    </location>
</feature>
<dbReference type="PROSITE" id="PS50113">
    <property type="entry name" value="PAC"/>
    <property type="match status" value="1"/>
</dbReference>
<keyword evidence="8" id="KW-0902">Two-component regulatory system</keyword>
<dbReference type="HOGENOM" id="CLU_011685_1_0_4"/>
<dbReference type="PROSITE" id="PS50109">
    <property type="entry name" value="HIS_KIN"/>
    <property type="match status" value="1"/>
</dbReference>
<evidence type="ECO:0000313" key="15">
    <source>
        <dbReference type="Proteomes" id="UP000019805"/>
    </source>
</evidence>
<protein>
    <recommendedName>
        <fullName evidence="2">histidine kinase</fullName>
        <ecNumber evidence="2">2.7.13.3</ecNumber>
    </recommendedName>
</protein>
<dbReference type="SUPFAM" id="SSF47384">
    <property type="entry name" value="Homodimeric domain of signal transducing histidine kinase"/>
    <property type="match status" value="1"/>
</dbReference>
<gene>
    <name evidence="14" type="ORF">BN940_16161</name>
</gene>
<dbReference type="Pfam" id="PF02518">
    <property type="entry name" value="HATPase_c"/>
    <property type="match status" value="1"/>
</dbReference>
<dbReference type="Gene3D" id="1.10.287.130">
    <property type="match status" value="1"/>
</dbReference>
<reference evidence="14 15" key="1">
    <citation type="journal article" date="2014" name="BMC Microbiol.">
        <title>The oxygen-independent metabolism of cyclic monoterpenes in Castellaniella defragrans 65Phen.</title>
        <authorList>
            <person name="Petasch J."/>
            <person name="Disch E.M."/>
            <person name="Markert S."/>
            <person name="Becher D."/>
            <person name="Schweder T."/>
            <person name="Huttel B."/>
            <person name="Reinhardt R."/>
            <person name="Harder J."/>
        </authorList>
    </citation>
    <scope>NUCLEOTIDE SEQUENCE [LARGE SCALE GENOMIC DNA]</scope>
    <source>
        <strain evidence="14">65Phen</strain>
    </source>
</reference>
<dbReference type="InterPro" id="IPR035965">
    <property type="entry name" value="PAS-like_dom_sf"/>
</dbReference>
<dbReference type="PANTHER" id="PTHR43065">
    <property type="entry name" value="SENSOR HISTIDINE KINASE"/>
    <property type="match status" value="1"/>
</dbReference>
<evidence type="ECO:0000259" key="13">
    <source>
        <dbReference type="PROSITE" id="PS50113"/>
    </source>
</evidence>
<dbReference type="InterPro" id="IPR003661">
    <property type="entry name" value="HisK_dim/P_dom"/>
</dbReference>
<dbReference type="InterPro" id="IPR013767">
    <property type="entry name" value="PAS_fold"/>
</dbReference>
<dbReference type="PANTHER" id="PTHR43065:SF10">
    <property type="entry name" value="PEROXIDE STRESS-ACTIVATED HISTIDINE KINASE MAK3"/>
    <property type="match status" value="1"/>
</dbReference>
<feature type="region of interest" description="Disordered" evidence="9">
    <location>
        <begin position="25"/>
        <end position="46"/>
    </location>
</feature>
<evidence type="ECO:0000256" key="3">
    <source>
        <dbReference type="ARBA" id="ARBA00022553"/>
    </source>
</evidence>
<evidence type="ECO:0000256" key="9">
    <source>
        <dbReference type="SAM" id="MobiDB-lite"/>
    </source>
</evidence>
<feature type="domain" description="PAS" evidence="12">
    <location>
        <begin position="334"/>
        <end position="390"/>
    </location>
</feature>
<feature type="domain" description="Histidine kinase" evidence="11">
    <location>
        <begin position="482"/>
        <end position="705"/>
    </location>
</feature>
<name>W8X5J2_CASD6</name>
<proteinExistence type="predicted"/>
<dbReference type="InterPro" id="IPR000014">
    <property type="entry name" value="PAS"/>
</dbReference>
<dbReference type="NCBIfam" id="TIGR00229">
    <property type="entry name" value="sensory_box"/>
    <property type="match status" value="1"/>
</dbReference>
<dbReference type="PROSITE" id="PS50112">
    <property type="entry name" value="PAS"/>
    <property type="match status" value="1"/>
</dbReference>
<evidence type="ECO:0000256" key="6">
    <source>
        <dbReference type="ARBA" id="ARBA00022777"/>
    </source>
</evidence>
<dbReference type="PRINTS" id="PR00344">
    <property type="entry name" value="BCTRLSENSOR"/>
</dbReference>
<dbReference type="SUPFAM" id="SSF55874">
    <property type="entry name" value="ATPase domain of HSP90 chaperone/DNA topoisomerase II/histidine kinase"/>
    <property type="match status" value="1"/>
</dbReference>
<dbReference type="Pfam" id="PF00512">
    <property type="entry name" value="HisKA"/>
    <property type="match status" value="1"/>
</dbReference>
<evidence type="ECO:0000256" key="8">
    <source>
        <dbReference type="ARBA" id="ARBA00023012"/>
    </source>
</evidence>
<organism evidence="14 15">
    <name type="scientific">Castellaniella defragrans (strain DSM 12143 / CCUG 39792 / 65Phen)</name>
    <name type="common">Alcaligenes defragrans</name>
    <dbReference type="NCBI Taxonomy" id="1437824"/>
    <lineage>
        <taxon>Bacteria</taxon>
        <taxon>Pseudomonadati</taxon>
        <taxon>Pseudomonadota</taxon>
        <taxon>Betaproteobacteria</taxon>
        <taxon>Burkholderiales</taxon>
        <taxon>Alcaligenaceae</taxon>
        <taxon>Castellaniella</taxon>
    </lineage>
</organism>
<dbReference type="KEGG" id="cdn:BN940_16161"/>
<dbReference type="GO" id="GO:0006355">
    <property type="term" value="P:regulation of DNA-templated transcription"/>
    <property type="evidence" value="ECO:0007669"/>
    <property type="project" value="InterPro"/>
</dbReference>
<keyword evidence="10" id="KW-1133">Transmembrane helix</keyword>
<dbReference type="eggNOG" id="COG4191">
    <property type="taxonomic scope" value="Bacteria"/>
</dbReference>
<dbReference type="CDD" id="cd00130">
    <property type="entry name" value="PAS"/>
    <property type="match status" value="1"/>
</dbReference>
<keyword evidence="3" id="KW-0597">Phosphoprotein</keyword>
<keyword evidence="15" id="KW-1185">Reference proteome</keyword>
<dbReference type="SMART" id="SM00091">
    <property type="entry name" value="PAS"/>
    <property type="match status" value="1"/>
</dbReference>
<dbReference type="Gene3D" id="3.30.565.10">
    <property type="entry name" value="Histidine kinase-like ATPase, C-terminal domain"/>
    <property type="match status" value="1"/>
</dbReference>
<dbReference type="SMART" id="SM00388">
    <property type="entry name" value="HisKA"/>
    <property type="match status" value="1"/>
</dbReference>
<dbReference type="CDD" id="cd00082">
    <property type="entry name" value="HisKA"/>
    <property type="match status" value="1"/>
</dbReference>
<evidence type="ECO:0000256" key="1">
    <source>
        <dbReference type="ARBA" id="ARBA00000085"/>
    </source>
</evidence>
<dbReference type="Pfam" id="PF00989">
    <property type="entry name" value="PAS"/>
    <property type="match status" value="1"/>
</dbReference>
<dbReference type="InterPro" id="IPR005467">
    <property type="entry name" value="His_kinase_dom"/>
</dbReference>
<dbReference type="PATRIC" id="fig|1437824.5.peg.3193"/>
<comment type="catalytic activity">
    <reaction evidence="1">
        <text>ATP + protein L-histidine = ADP + protein N-phospho-L-histidine.</text>
        <dbReference type="EC" id="2.7.13.3"/>
    </reaction>
</comment>
<feature type="region of interest" description="Disordered" evidence="9">
    <location>
        <begin position="164"/>
        <end position="199"/>
    </location>
</feature>
<evidence type="ECO:0000256" key="10">
    <source>
        <dbReference type="SAM" id="Phobius"/>
    </source>
</evidence>
<keyword evidence="5" id="KW-0547">Nucleotide-binding</keyword>
<dbReference type="EC" id="2.7.13.3" evidence="2"/>
<dbReference type="SMART" id="SM00387">
    <property type="entry name" value="HATPase_c"/>
    <property type="match status" value="1"/>
</dbReference>
<accession>W8X5J2</accession>
<dbReference type="Proteomes" id="UP000019805">
    <property type="component" value="Chromosome"/>
</dbReference>
<dbReference type="InterPro" id="IPR036890">
    <property type="entry name" value="HATPase_C_sf"/>
</dbReference>
<evidence type="ECO:0000259" key="11">
    <source>
        <dbReference type="PROSITE" id="PS50109"/>
    </source>
</evidence>
<dbReference type="SMART" id="SM00086">
    <property type="entry name" value="PAC"/>
    <property type="match status" value="1"/>
</dbReference>
<keyword evidence="7" id="KW-0067">ATP-binding</keyword>
<keyword evidence="4" id="KW-0808">Transferase</keyword>
<dbReference type="InterPro" id="IPR003594">
    <property type="entry name" value="HATPase_dom"/>
</dbReference>
<dbReference type="GO" id="GO:0000155">
    <property type="term" value="F:phosphorelay sensor kinase activity"/>
    <property type="evidence" value="ECO:0007669"/>
    <property type="project" value="InterPro"/>
</dbReference>
<dbReference type="InterPro" id="IPR004358">
    <property type="entry name" value="Sig_transdc_His_kin-like_C"/>
</dbReference>
<dbReference type="InterPro" id="IPR000700">
    <property type="entry name" value="PAS-assoc_C"/>
</dbReference>
<dbReference type="GO" id="GO:0005524">
    <property type="term" value="F:ATP binding"/>
    <property type="evidence" value="ECO:0007669"/>
    <property type="project" value="UniProtKB-KW"/>
</dbReference>
<dbReference type="EMBL" id="HG916765">
    <property type="protein sequence ID" value="CDM25672.1"/>
    <property type="molecule type" value="Genomic_DNA"/>
</dbReference>
<evidence type="ECO:0000259" key="12">
    <source>
        <dbReference type="PROSITE" id="PS50112"/>
    </source>
</evidence>